<evidence type="ECO:0000313" key="3">
    <source>
        <dbReference type="EMBL" id="AZS35565.1"/>
    </source>
</evidence>
<feature type="domain" description="N-acetyltransferase" evidence="2">
    <location>
        <begin position="11"/>
        <end position="101"/>
    </location>
</feature>
<dbReference type="InterPro" id="IPR045057">
    <property type="entry name" value="Gcn5-rel_NAT"/>
</dbReference>
<dbReference type="SUPFAM" id="SSF55729">
    <property type="entry name" value="Acyl-CoA N-acyltransferases (Nat)"/>
    <property type="match status" value="1"/>
</dbReference>
<dbReference type="Pfam" id="PF14542">
    <property type="entry name" value="Acetyltransf_CG"/>
    <property type="match status" value="1"/>
</dbReference>
<dbReference type="InterPro" id="IPR031165">
    <property type="entry name" value="GNAT_YJDJ"/>
</dbReference>
<dbReference type="Gene3D" id="3.40.630.30">
    <property type="match status" value="1"/>
</dbReference>
<dbReference type="RefSeq" id="WP_127094374.1">
    <property type="nucleotide sequence ID" value="NZ_CP031423.1"/>
</dbReference>
<sequence>MTQPSAPVTVTRNEEAGRYEIHVGDELGGFSEVELDDEGRWVFPHTEVDPAFAGHGLGGKLVGEAMADAAAHDATVVPLCSFVATYLRGHEVAGLHIDWAAAGRDEAGNRPRADDRDAGADGGPAERGAGAAGSGSGGSGV</sequence>
<gene>
    <name evidence="3" type="ORF">CVS47_00157</name>
</gene>
<evidence type="ECO:0000313" key="4">
    <source>
        <dbReference type="Proteomes" id="UP000276888"/>
    </source>
</evidence>
<name>A0A3Q9IVZ0_9MICO</name>
<dbReference type="PANTHER" id="PTHR31435">
    <property type="entry name" value="PROTEIN NATD1"/>
    <property type="match status" value="1"/>
</dbReference>
<dbReference type="PROSITE" id="PS51729">
    <property type="entry name" value="GNAT_YJDJ"/>
    <property type="match status" value="1"/>
</dbReference>
<protein>
    <recommendedName>
        <fullName evidence="2">N-acetyltransferase domain-containing protein</fullName>
    </recommendedName>
</protein>
<proteinExistence type="predicted"/>
<feature type="region of interest" description="Disordered" evidence="1">
    <location>
        <begin position="106"/>
        <end position="141"/>
    </location>
</feature>
<evidence type="ECO:0000259" key="2">
    <source>
        <dbReference type="PROSITE" id="PS51729"/>
    </source>
</evidence>
<accession>A0A3Q9IVZ0</accession>
<dbReference type="OrthoDB" id="5405911at2"/>
<dbReference type="PANTHER" id="PTHR31435:SF10">
    <property type="entry name" value="BSR4717 PROTEIN"/>
    <property type="match status" value="1"/>
</dbReference>
<dbReference type="KEGG" id="mlv:CVS47_00157"/>
<feature type="compositionally biased region" description="Basic and acidic residues" evidence="1">
    <location>
        <begin position="106"/>
        <end position="119"/>
    </location>
</feature>
<feature type="compositionally biased region" description="Gly residues" evidence="1">
    <location>
        <begin position="130"/>
        <end position="141"/>
    </location>
</feature>
<dbReference type="AlphaFoldDB" id="A0A3Q9IVZ0"/>
<organism evidence="3 4">
    <name type="scientific">Microbacterium lemovicicum</name>
    <dbReference type="NCBI Taxonomy" id="1072463"/>
    <lineage>
        <taxon>Bacteria</taxon>
        <taxon>Bacillati</taxon>
        <taxon>Actinomycetota</taxon>
        <taxon>Actinomycetes</taxon>
        <taxon>Micrococcales</taxon>
        <taxon>Microbacteriaceae</taxon>
        <taxon>Microbacterium</taxon>
    </lineage>
</organism>
<dbReference type="Proteomes" id="UP000276888">
    <property type="component" value="Chromosome"/>
</dbReference>
<dbReference type="InterPro" id="IPR016181">
    <property type="entry name" value="Acyl_CoA_acyltransferase"/>
</dbReference>
<evidence type="ECO:0000256" key="1">
    <source>
        <dbReference type="SAM" id="MobiDB-lite"/>
    </source>
</evidence>
<keyword evidence="4" id="KW-1185">Reference proteome</keyword>
<reference evidence="3 4" key="1">
    <citation type="submission" date="2018-08" db="EMBL/GenBank/DDBJ databases">
        <title>Microbacterium lemovicicum sp. nov., a bacterium isolated from a natural uranium-rich soil.</title>
        <authorList>
            <person name="ORTET P."/>
        </authorList>
    </citation>
    <scope>NUCLEOTIDE SEQUENCE [LARGE SCALE GENOMIC DNA]</scope>
    <source>
        <strain evidence="3 4">Viu22</strain>
    </source>
</reference>
<dbReference type="EMBL" id="CP031423">
    <property type="protein sequence ID" value="AZS35565.1"/>
    <property type="molecule type" value="Genomic_DNA"/>
</dbReference>